<evidence type="ECO:0000313" key="3">
    <source>
        <dbReference type="Proteomes" id="UP001501594"/>
    </source>
</evidence>
<comment type="caution">
    <text evidence="2">The sequence shown here is derived from an EMBL/GenBank/DDBJ whole genome shotgun (WGS) entry which is preliminary data.</text>
</comment>
<keyword evidence="1" id="KW-1133">Transmembrane helix</keyword>
<sequence length="56" mass="6156">MAEVMPVLFIVLIIAAIVIFGFGIFVAALKFLIVIGIILFVLAVIGWIVRNVRSRV</sequence>
<name>A0ABP8DYK4_9MICO</name>
<dbReference type="EMBL" id="BAABAU010000001">
    <property type="protein sequence ID" value="GAA4264972.1"/>
    <property type="molecule type" value="Genomic_DNA"/>
</dbReference>
<organism evidence="2 3">
    <name type="scientific">Frondihabitans peucedani</name>
    <dbReference type="NCBI Taxonomy" id="598626"/>
    <lineage>
        <taxon>Bacteria</taxon>
        <taxon>Bacillati</taxon>
        <taxon>Actinomycetota</taxon>
        <taxon>Actinomycetes</taxon>
        <taxon>Micrococcales</taxon>
        <taxon>Microbacteriaceae</taxon>
        <taxon>Frondihabitans</taxon>
    </lineage>
</organism>
<feature type="transmembrane region" description="Helical" evidence="1">
    <location>
        <begin position="7"/>
        <end position="25"/>
    </location>
</feature>
<gene>
    <name evidence="2" type="ORF">GCM10022256_05840</name>
</gene>
<keyword evidence="1" id="KW-0472">Membrane</keyword>
<dbReference type="Proteomes" id="UP001501594">
    <property type="component" value="Unassembled WGS sequence"/>
</dbReference>
<keyword evidence="1" id="KW-0812">Transmembrane</keyword>
<protein>
    <recommendedName>
        <fullName evidence="4">DUF1328 domain-containing protein</fullName>
    </recommendedName>
</protein>
<evidence type="ECO:0008006" key="4">
    <source>
        <dbReference type="Google" id="ProtNLM"/>
    </source>
</evidence>
<evidence type="ECO:0000313" key="2">
    <source>
        <dbReference type="EMBL" id="GAA4264972.1"/>
    </source>
</evidence>
<reference evidence="3" key="1">
    <citation type="journal article" date="2019" name="Int. J. Syst. Evol. Microbiol.">
        <title>The Global Catalogue of Microorganisms (GCM) 10K type strain sequencing project: providing services to taxonomists for standard genome sequencing and annotation.</title>
        <authorList>
            <consortium name="The Broad Institute Genomics Platform"/>
            <consortium name="The Broad Institute Genome Sequencing Center for Infectious Disease"/>
            <person name="Wu L."/>
            <person name="Ma J."/>
        </authorList>
    </citation>
    <scope>NUCLEOTIDE SEQUENCE [LARGE SCALE GENOMIC DNA]</scope>
    <source>
        <strain evidence="3">JCM 17442</strain>
    </source>
</reference>
<proteinExistence type="predicted"/>
<accession>A0ABP8DYK4</accession>
<keyword evidence="3" id="KW-1185">Reference proteome</keyword>
<evidence type="ECO:0000256" key="1">
    <source>
        <dbReference type="SAM" id="Phobius"/>
    </source>
</evidence>
<feature type="transmembrane region" description="Helical" evidence="1">
    <location>
        <begin position="31"/>
        <end position="49"/>
    </location>
</feature>